<evidence type="ECO:0000256" key="1">
    <source>
        <dbReference type="ARBA" id="ARBA00006484"/>
    </source>
</evidence>
<proteinExistence type="inferred from homology"/>
<organism evidence="4 5">
    <name type="scientific">Aspergillus bertholletiae</name>
    <dbReference type="NCBI Taxonomy" id="1226010"/>
    <lineage>
        <taxon>Eukaryota</taxon>
        <taxon>Fungi</taxon>
        <taxon>Dikarya</taxon>
        <taxon>Ascomycota</taxon>
        <taxon>Pezizomycotina</taxon>
        <taxon>Eurotiomycetes</taxon>
        <taxon>Eurotiomycetidae</taxon>
        <taxon>Eurotiales</taxon>
        <taxon>Aspergillaceae</taxon>
        <taxon>Aspergillus</taxon>
        <taxon>Aspergillus subgen. Circumdati</taxon>
    </lineage>
</organism>
<reference evidence="4 5" key="1">
    <citation type="submission" date="2019-04" db="EMBL/GenBank/DDBJ databases">
        <title>Friends and foes A comparative genomics studyof 23 Aspergillus species from section Flavi.</title>
        <authorList>
            <consortium name="DOE Joint Genome Institute"/>
            <person name="Kjaerbolling I."/>
            <person name="Vesth T."/>
            <person name="Frisvad J.C."/>
            <person name="Nybo J.L."/>
            <person name="Theobald S."/>
            <person name="Kildgaard S."/>
            <person name="Isbrandt T."/>
            <person name="Kuo A."/>
            <person name="Sato A."/>
            <person name="Lyhne E.K."/>
            <person name="Kogle M.E."/>
            <person name="Wiebenga A."/>
            <person name="Kun R.S."/>
            <person name="Lubbers R.J."/>
            <person name="Makela M.R."/>
            <person name="Barry K."/>
            <person name="Chovatia M."/>
            <person name="Clum A."/>
            <person name="Daum C."/>
            <person name="Haridas S."/>
            <person name="He G."/>
            <person name="LaButti K."/>
            <person name="Lipzen A."/>
            <person name="Mondo S."/>
            <person name="Riley R."/>
            <person name="Salamov A."/>
            <person name="Simmons B.A."/>
            <person name="Magnuson J.K."/>
            <person name="Henrissat B."/>
            <person name="Mortensen U.H."/>
            <person name="Larsen T.O."/>
            <person name="Devries R.P."/>
            <person name="Grigoriev I.V."/>
            <person name="Machida M."/>
            <person name="Baker S.E."/>
            <person name="Andersen M.R."/>
        </authorList>
    </citation>
    <scope>NUCLEOTIDE SEQUENCE [LARGE SCALE GENOMIC DNA]</scope>
    <source>
        <strain evidence="4 5">IBT 29228</strain>
    </source>
</reference>
<dbReference type="Pfam" id="PF13561">
    <property type="entry name" value="adh_short_C2"/>
    <property type="match status" value="1"/>
</dbReference>
<dbReference type="InterPro" id="IPR036291">
    <property type="entry name" value="NAD(P)-bd_dom_sf"/>
</dbReference>
<dbReference type="PRINTS" id="PR00369">
    <property type="entry name" value="FLAVODOXIN"/>
</dbReference>
<keyword evidence="2" id="KW-0560">Oxidoreductase</keyword>
<dbReference type="GO" id="GO:0050664">
    <property type="term" value="F:oxidoreductase activity, acting on NAD(P)H, oxygen as acceptor"/>
    <property type="evidence" value="ECO:0007669"/>
    <property type="project" value="TreeGrafter"/>
</dbReference>
<dbReference type="Proteomes" id="UP000326198">
    <property type="component" value="Unassembled WGS sequence"/>
</dbReference>
<dbReference type="SUPFAM" id="SSF52218">
    <property type="entry name" value="Flavoproteins"/>
    <property type="match status" value="1"/>
</dbReference>
<dbReference type="InterPro" id="IPR008254">
    <property type="entry name" value="Flavodoxin/NO_synth"/>
</dbReference>
<dbReference type="OrthoDB" id="5152852at2759"/>
<evidence type="ECO:0000313" key="4">
    <source>
        <dbReference type="EMBL" id="KAE8383711.1"/>
    </source>
</evidence>
<evidence type="ECO:0000313" key="5">
    <source>
        <dbReference type="Proteomes" id="UP000326198"/>
    </source>
</evidence>
<dbReference type="GO" id="GO:0016616">
    <property type="term" value="F:oxidoreductase activity, acting on the CH-OH group of donors, NAD or NADP as acceptor"/>
    <property type="evidence" value="ECO:0007669"/>
    <property type="project" value="UniProtKB-ARBA"/>
</dbReference>
<comment type="similarity">
    <text evidence="1">Belongs to the short-chain dehydrogenases/reductases (SDR) family.</text>
</comment>
<dbReference type="SUPFAM" id="SSF51735">
    <property type="entry name" value="NAD(P)-binding Rossmann-fold domains"/>
    <property type="match status" value="1"/>
</dbReference>
<sequence length="239" mass="26467">MPHSIPETEKLMDMFSLKGKVIVVTGASNPRGIGYEAARGCAEMGAAVAITYLTREEEAQQNVKTLAEEFNVNTRAYHCDITDFSSVEKMVQTRYGLGILLHLRKRIYWKGEKQSDNTHPTTLNPGRSILDIVQAKGKNCVIFYGSQTGTAENFASRLAKEGAERFGLRAMRADLDKYDYGDLLRWHADIVAFFILATYGEGEPIDNAVLFYAFSIDDSPLSSLRYAGFGLGNDGRNSG</sequence>
<evidence type="ECO:0000256" key="2">
    <source>
        <dbReference type="ARBA" id="ARBA00023002"/>
    </source>
</evidence>
<feature type="domain" description="Flavodoxin-like" evidence="3">
    <location>
        <begin position="140"/>
        <end position="239"/>
    </location>
</feature>
<dbReference type="InterPro" id="IPR001094">
    <property type="entry name" value="Flavdoxin-like"/>
</dbReference>
<dbReference type="PANTHER" id="PTHR43008:SF3">
    <property type="entry name" value="MANNITOL DEHYDROGENASE"/>
    <property type="match status" value="1"/>
</dbReference>
<dbReference type="InterPro" id="IPR002347">
    <property type="entry name" value="SDR_fam"/>
</dbReference>
<protein>
    <submittedName>
        <fullName evidence="4">Flavo protein-like protein</fullName>
    </submittedName>
</protein>
<keyword evidence="5" id="KW-1185">Reference proteome</keyword>
<dbReference type="Gene3D" id="3.40.50.360">
    <property type="match status" value="1"/>
</dbReference>
<dbReference type="Gene3D" id="3.40.50.720">
    <property type="entry name" value="NAD(P)-binding Rossmann-like Domain"/>
    <property type="match status" value="1"/>
</dbReference>
<dbReference type="PROSITE" id="PS50902">
    <property type="entry name" value="FLAVODOXIN_LIKE"/>
    <property type="match status" value="1"/>
</dbReference>
<dbReference type="InterPro" id="IPR029039">
    <property type="entry name" value="Flavoprotein-like_sf"/>
</dbReference>
<dbReference type="GO" id="GO:0010181">
    <property type="term" value="F:FMN binding"/>
    <property type="evidence" value="ECO:0007669"/>
    <property type="project" value="InterPro"/>
</dbReference>
<dbReference type="Pfam" id="PF00258">
    <property type="entry name" value="Flavodoxin_1"/>
    <property type="match status" value="1"/>
</dbReference>
<accession>A0A5N7BPF2</accession>
<dbReference type="EMBL" id="ML736153">
    <property type="protein sequence ID" value="KAE8383711.1"/>
    <property type="molecule type" value="Genomic_DNA"/>
</dbReference>
<dbReference type="PANTHER" id="PTHR43008">
    <property type="entry name" value="BENZIL REDUCTASE"/>
    <property type="match status" value="1"/>
</dbReference>
<dbReference type="AlphaFoldDB" id="A0A5N7BPF2"/>
<evidence type="ECO:0000259" key="3">
    <source>
        <dbReference type="PROSITE" id="PS50902"/>
    </source>
</evidence>
<name>A0A5N7BPF2_9EURO</name>
<gene>
    <name evidence="4" type="ORF">BDV26DRAFT_287133</name>
</gene>